<evidence type="ECO:0000256" key="1">
    <source>
        <dbReference type="SAM" id="Phobius"/>
    </source>
</evidence>
<feature type="non-terminal residue" evidence="2">
    <location>
        <position position="93"/>
    </location>
</feature>
<dbReference type="Proteomes" id="UP001497382">
    <property type="component" value="Unassembled WGS sequence"/>
</dbReference>
<comment type="caution">
    <text evidence="2">The sequence shown here is derived from an EMBL/GenBank/DDBJ whole genome shotgun (WGS) entry which is preliminary data.</text>
</comment>
<keyword evidence="1" id="KW-0472">Membrane</keyword>
<keyword evidence="1" id="KW-0812">Transmembrane</keyword>
<organism evidence="2 3">
    <name type="scientific">Larinioides sclopetarius</name>
    <dbReference type="NCBI Taxonomy" id="280406"/>
    <lineage>
        <taxon>Eukaryota</taxon>
        <taxon>Metazoa</taxon>
        <taxon>Ecdysozoa</taxon>
        <taxon>Arthropoda</taxon>
        <taxon>Chelicerata</taxon>
        <taxon>Arachnida</taxon>
        <taxon>Araneae</taxon>
        <taxon>Araneomorphae</taxon>
        <taxon>Entelegynae</taxon>
        <taxon>Araneoidea</taxon>
        <taxon>Araneidae</taxon>
        <taxon>Larinioides</taxon>
    </lineage>
</organism>
<accession>A0AAV2BIN2</accession>
<evidence type="ECO:0000313" key="3">
    <source>
        <dbReference type="Proteomes" id="UP001497382"/>
    </source>
</evidence>
<feature type="transmembrane region" description="Helical" evidence="1">
    <location>
        <begin position="46"/>
        <end position="64"/>
    </location>
</feature>
<dbReference type="AlphaFoldDB" id="A0AAV2BIN2"/>
<sequence length="93" mass="10338">MKNTKETAPSNLSSSLQDAQIMYMKRIEKENLDRVLRLKRMRRNNIITGFGLAGAVLGTSPSLSTMTATSMSILRCIDTINNSVSRSSPFVDR</sequence>
<reference evidence="2 3" key="1">
    <citation type="submission" date="2024-04" db="EMBL/GenBank/DDBJ databases">
        <authorList>
            <person name="Rising A."/>
            <person name="Reimegard J."/>
            <person name="Sonavane S."/>
            <person name="Akerstrom W."/>
            <person name="Nylinder S."/>
            <person name="Hedman E."/>
            <person name="Kallberg Y."/>
        </authorList>
    </citation>
    <scope>NUCLEOTIDE SEQUENCE [LARGE SCALE GENOMIC DNA]</scope>
</reference>
<keyword evidence="3" id="KW-1185">Reference proteome</keyword>
<proteinExistence type="predicted"/>
<gene>
    <name evidence="2" type="ORF">LARSCL_LOCUS19299</name>
</gene>
<protein>
    <submittedName>
        <fullName evidence="2">Uncharacterized protein</fullName>
    </submittedName>
</protein>
<keyword evidence="1" id="KW-1133">Transmembrane helix</keyword>
<evidence type="ECO:0000313" key="2">
    <source>
        <dbReference type="EMBL" id="CAL1295499.1"/>
    </source>
</evidence>
<dbReference type="EMBL" id="CAXIEN010000372">
    <property type="protein sequence ID" value="CAL1295499.1"/>
    <property type="molecule type" value="Genomic_DNA"/>
</dbReference>
<name>A0AAV2BIN2_9ARAC</name>